<keyword evidence="2" id="KW-1185">Reference proteome</keyword>
<comment type="caution">
    <text evidence="1">The sequence shown here is derived from an EMBL/GenBank/DDBJ whole genome shotgun (WGS) entry which is preliminary data.</text>
</comment>
<protein>
    <submittedName>
        <fullName evidence="1">DUF1904 family protein</fullName>
    </submittedName>
</protein>
<accession>A0ABV6JC36</accession>
<proteinExistence type="predicted"/>
<gene>
    <name evidence="1" type="ORF">ACFFJ8_19100</name>
</gene>
<evidence type="ECO:0000313" key="2">
    <source>
        <dbReference type="Proteomes" id="UP001589818"/>
    </source>
</evidence>
<dbReference type="EMBL" id="JBHLVF010000033">
    <property type="protein sequence ID" value="MFC0393473.1"/>
    <property type="molecule type" value="Genomic_DNA"/>
</dbReference>
<reference evidence="1 2" key="1">
    <citation type="submission" date="2024-09" db="EMBL/GenBank/DDBJ databases">
        <authorList>
            <person name="Sun Q."/>
            <person name="Mori K."/>
        </authorList>
    </citation>
    <scope>NUCLEOTIDE SEQUENCE [LARGE SCALE GENOMIC DNA]</scope>
    <source>
        <strain evidence="1 2">CCM 4839</strain>
    </source>
</reference>
<dbReference type="Proteomes" id="UP001589818">
    <property type="component" value="Unassembled WGS sequence"/>
</dbReference>
<dbReference type="RefSeq" id="WP_204821475.1">
    <property type="nucleotide sequence ID" value="NZ_JANHOF010000014.1"/>
</dbReference>
<evidence type="ECO:0000313" key="1">
    <source>
        <dbReference type="EMBL" id="MFC0393473.1"/>
    </source>
</evidence>
<dbReference type="InterPro" id="IPR014347">
    <property type="entry name" value="Tautomerase/MIF_sf"/>
</dbReference>
<dbReference type="InterPro" id="IPR015017">
    <property type="entry name" value="DUF1904"/>
</dbReference>
<dbReference type="Gene3D" id="3.30.429.10">
    <property type="entry name" value="Macrophage Migration Inhibitory Factor"/>
    <property type="match status" value="1"/>
</dbReference>
<organism evidence="1 2">
    <name type="scientific">Paenibacillus mendelii</name>
    <dbReference type="NCBI Taxonomy" id="206163"/>
    <lineage>
        <taxon>Bacteria</taxon>
        <taxon>Bacillati</taxon>
        <taxon>Bacillota</taxon>
        <taxon>Bacilli</taxon>
        <taxon>Bacillales</taxon>
        <taxon>Paenibacillaceae</taxon>
        <taxon>Paenibacillus</taxon>
    </lineage>
</organism>
<dbReference type="SUPFAM" id="SSF55331">
    <property type="entry name" value="Tautomerase/MIF"/>
    <property type="match status" value="1"/>
</dbReference>
<dbReference type="Pfam" id="PF08921">
    <property type="entry name" value="DUF1904"/>
    <property type="match status" value="1"/>
</dbReference>
<name>A0ABV6JC36_9BACL</name>
<sequence length="110" mass="12271">MPQLNVRGIAFDEMAGISSALIHELAGICECGTDNFTIDLLQTVSVFDGRQVDTYPFIEVAWFERGQAVRDRLAEAITRHIRAAGVEDVEVAFKVYRENGYYVNGRPCGE</sequence>